<keyword evidence="3" id="KW-1185">Reference proteome</keyword>
<dbReference type="GO" id="GO:0006508">
    <property type="term" value="P:proteolysis"/>
    <property type="evidence" value="ECO:0007669"/>
    <property type="project" value="InterPro"/>
</dbReference>
<dbReference type="STRING" id="641665.GCA_002104455_03545"/>
<keyword evidence="2" id="KW-0645">Protease</keyword>
<dbReference type="InterPro" id="IPR009045">
    <property type="entry name" value="Zn_M74/Hedgehog-like"/>
</dbReference>
<organism evidence="2 3">
    <name type="scientific">Colwellia chukchiensis</name>
    <dbReference type="NCBI Taxonomy" id="641665"/>
    <lineage>
        <taxon>Bacteria</taxon>
        <taxon>Pseudomonadati</taxon>
        <taxon>Pseudomonadota</taxon>
        <taxon>Gammaproteobacteria</taxon>
        <taxon>Alteromonadales</taxon>
        <taxon>Colwelliaceae</taxon>
        <taxon>Colwellia</taxon>
    </lineage>
</organism>
<protein>
    <submittedName>
        <fullName evidence="2">LD-carboxypeptidase LdcB, LAS superfamily</fullName>
    </submittedName>
</protein>
<dbReference type="CDD" id="cd14847">
    <property type="entry name" value="DD-carboxypeptidase_like"/>
    <property type="match status" value="1"/>
</dbReference>
<evidence type="ECO:0000259" key="1">
    <source>
        <dbReference type="Pfam" id="PF02557"/>
    </source>
</evidence>
<dbReference type="PANTHER" id="PTHR34385:SF1">
    <property type="entry name" value="PEPTIDOGLYCAN L-ALANYL-D-GLUTAMATE ENDOPEPTIDASE CWLK"/>
    <property type="match status" value="1"/>
</dbReference>
<proteinExistence type="predicted"/>
<dbReference type="InterPro" id="IPR003709">
    <property type="entry name" value="VanY-like_core_dom"/>
</dbReference>
<dbReference type="GO" id="GO:0004180">
    <property type="term" value="F:carboxypeptidase activity"/>
    <property type="evidence" value="ECO:0007669"/>
    <property type="project" value="UniProtKB-KW"/>
</dbReference>
<dbReference type="InterPro" id="IPR052179">
    <property type="entry name" value="DD-CPase-like"/>
</dbReference>
<keyword evidence="2" id="KW-0121">Carboxypeptidase</keyword>
<dbReference type="EMBL" id="FOBI01000008">
    <property type="protein sequence ID" value="SEL25837.1"/>
    <property type="molecule type" value="Genomic_DNA"/>
</dbReference>
<dbReference type="AlphaFoldDB" id="A0A1H7NS70"/>
<sequence>MRELELILTGKTDHHIHWLSERIGIHHEMSEAFAQLKLAAKSAGFELAIASGFRSFDRQLAIWQNKFIGRTAIKDAANRVLATGQLNDVDKIHAIMLFSALPGASRHHWGCDIDIYAENLLPQGKSLALEPWEYQNTGYFYPLSTWLKKHASDFGFYFPYDRFRGGVAEEPWHLSYLPLAQGYQANYNEALLAKTLINSDIHGKAVLLTMLPELYHRYIVNVAAAN</sequence>
<dbReference type="OrthoDB" id="9792074at2"/>
<keyword evidence="2" id="KW-0378">Hydrolase</keyword>
<evidence type="ECO:0000313" key="2">
    <source>
        <dbReference type="EMBL" id="SEL25837.1"/>
    </source>
</evidence>
<dbReference type="Gene3D" id="3.30.1380.10">
    <property type="match status" value="1"/>
</dbReference>
<evidence type="ECO:0000313" key="3">
    <source>
        <dbReference type="Proteomes" id="UP000199297"/>
    </source>
</evidence>
<dbReference type="SUPFAM" id="SSF55166">
    <property type="entry name" value="Hedgehog/DD-peptidase"/>
    <property type="match status" value="1"/>
</dbReference>
<name>A0A1H7NS70_9GAMM</name>
<dbReference type="Pfam" id="PF02557">
    <property type="entry name" value="VanY"/>
    <property type="match status" value="1"/>
</dbReference>
<accession>A0A1H7NS70</accession>
<dbReference type="Proteomes" id="UP000199297">
    <property type="component" value="Unassembled WGS sequence"/>
</dbReference>
<reference evidence="3" key="1">
    <citation type="submission" date="2016-10" db="EMBL/GenBank/DDBJ databases">
        <authorList>
            <person name="Varghese N."/>
            <person name="Submissions S."/>
        </authorList>
    </citation>
    <scope>NUCLEOTIDE SEQUENCE [LARGE SCALE GENOMIC DNA]</scope>
    <source>
        <strain evidence="3">CGMCC 1.9127</strain>
    </source>
</reference>
<gene>
    <name evidence="2" type="ORF">SAMN05216262_10859</name>
</gene>
<dbReference type="PANTHER" id="PTHR34385">
    <property type="entry name" value="D-ALANYL-D-ALANINE CARBOXYPEPTIDASE"/>
    <property type="match status" value="1"/>
</dbReference>
<dbReference type="RefSeq" id="WP_085285043.1">
    <property type="nucleotide sequence ID" value="NZ_FOBI01000008.1"/>
</dbReference>
<feature type="domain" description="D-alanyl-D-alanine carboxypeptidase-like core" evidence="1">
    <location>
        <begin position="24"/>
        <end position="178"/>
    </location>
</feature>